<reference evidence="2 3" key="1">
    <citation type="submission" date="2024-01" db="EMBL/GenBank/DDBJ databases">
        <title>The genomes of 5 underutilized Papilionoideae crops provide insights into root nodulation and disease resistanc.</title>
        <authorList>
            <person name="Yuan L."/>
        </authorList>
    </citation>
    <scope>NUCLEOTIDE SEQUENCE [LARGE SCALE GENOMIC DNA]</scope>
    <source>
        <strain evidence="2">ZHUSHIDOU_FW_LH</strain>
        <tissue evidence="2">Leaf</tissue>
    </source>
</reference>
<dbReference type="AlphaFoldDB" id="A0AAN9J564"/>
<proteinExistence type="predicted"/>
<dbReference type="EMBL" id="JAYWIO010000001">
    <property type="protein sequence ID" value="KAK7291039.1"/>
    <property type="molecule type" value="Genomic_DNA"/>
</dbReference>
<protein>
    <submittedName>
        <fullName evidence="2">Uncharacterized protein</fullName>
    </submittedName>
</protein>
<dbReference type="PANTHER" id="PTHR33696">
    <property type="entry name" value="T22J18.15-RELATED"/>
    <property type="match status" value="1"/>
</dbReference>
<evidence type="ECO:0000313" key="3">
    <source>
        <dbReference type="Proteomes" id="UP001372338"/>
    </source>
</evidence>
<evidence type="ECO:0000256" key="1">
    <source>
        <dbReference type="SAM" id="MobiDB-lite"/>
    </source>
</evidence>
<dbReference type="PANTHER" id="PTHR33696:SF3">
    <property type="entry name" value="FLZ-TYPE DOMAIN-CONTAINING PROTEIN"/>
    <property type="match status" value="1"/>
</dbReference>
<organism evidence="2 3">
    <name type="scientific">Crotalaria pallida</name>
    <name type="common">Smooth rattlebox</name>
    <name type="synonym">Crotalaria striata</name>
    <dbReference type="NCBI Taxonomy" id="3830"/>
    <lineage>
        <taxon>Eukaryota</taxon>
        <taxon>Viridiplantae</taxon>
        <taxon>Streptophyta</taxon>
        <taxon>Embryophyta</taxon>
        <taxon>Tracheophyta</taxon>
        <taxon>Spermatophyta</taxon>
        <taxon>Magnoliopsida</taxon>
        <taxon>eudicotyledons</taxon>
        <taxon>Gunneridae</taxon>
        <taxon>Pentapetalae</taxon>
        <taxon>rosids</taxon>
        <taxon>fabids</taxon>
        <taxon>Fabales</taxon>
        <taxon>Fabaceae</taxon>
        <taxon>Papilionoideae</taxon>
        <taxon>50 kb inversion clade</taxon>
        <taxon>genistoids sensu lato</taxon>
        <taxon>core genistoids</taxon>
        <taxon>Crotalarieae</taxon>
        <taxon>Crotalaria</taxon>
    </lineage>
</organism>
<gene>
    <name evidence="2" type="ORF">RIF29_05898</name>
</gene>
<sequence>MSQQRDHLAGKISFSWEKKPGVSKVTHSESLPTEQEFLPKLPPPPCTGEAATPRNPIHDFQIPLPPCAFQPPYYRTSSKKGLWVQQDDDPFLAAHKECIKNQNSAERKSKLPKAGVIESGLLKKCMSYFSCKRSCSVHDNNMVTSHTT</sequence>
<comment type="caution">
    <text evidence="2">The sequence shown here is derived from an EMBL/GenBank/DDBJ whole genome shotgun (WGS) entry which is preliminary data.</text>
</comment>
<dbReference type="Proteomes" id="UP001372338">
    <property type="component" value="Unassembled WGS sequence"/>
</dbReference>
<accession>A0AAN9J564</accession>
<evidence type="ECO:0000313" key="2">
    <source>
        <dbReference type="EMBL" id="KAK7291039.1"/>
    </source>
</evidence>
<keyword evidence="3" id="KW-1185">Reference proteome</keyword>
<feature type="region of interest" description="Disordered" evidence="1">
    <location>
        <begin position="19"/>
        <end position="57"/>
    </location>
</feature>
<name>A0AAN9J564_CROPI</name>